<evidence type="ECO:0000313" key="10">
    <source>
        <dbReference type="Proteomes" id="UP000004664"/>
    </source>
</evidence>
<keyword evidence="4 7" id="KW-0812">Transmembrane</keyword>
<dbReference type="eggNOG" id="COG0848">
    <property type="taxonomic scope" value="Bacteria"/>
</dbReference>
<evidence type="ECO:0000256" key="2">
    <source>
        <dbReference type="ARBA" id="ARBA00005811"/>
    </source>
</evidence>
<dbReference type="GO" id="GO:0005886">
    <property type="term" value="C:plasma membrane"/>
    <property type="evidence" value="ECO:0007669"/>
    <property type="project" value="UniProtKB-SubCell"/>
</dbReference>
<dbReference type="PANTHER" id="PTHR30558">
    <property type="entry name" value="EXBD MEMBRANE COMPONENT OF PMF-DRIVEN MACROMOLECULE IMPORT SYSTEM"/>
    <property type="match status" value="1"/>
</dbReference>
<sequence length="143" mass="15814" precursor="true">MKFQRKKRENVDITLISMIDVLFVLLLFFMVSTSFNQHTEVNIKLPEAEGSAAEEHPKTVSLMIDADGIYSLVGEDGLSHQLIDQSRAGLKQELSKLAENSKDVPFIINADDKTPNKAVMTALDIAGQVGFSHITFATLHPTE</sequence>
<evidence type="ECO:0000256" key="1">
    <source>
        <dbReference type="ARBA" id="ARBA00004162"/>
    </source>
</evidence>
<dbReference type="OrthoDB" id="9793581at2"/>
<keyword evidence="7" id="KW-0813">Transport</keyword>
<evidence type="ECO:0000256" key="5">
    <source>
        <dbReference type="ARBA" id="ARBA00022989"/>
    </source>
</evidence>
<dbReference type="RefSeq" id="WP_006890163.1">
    <property type="nucleotide sequence ID" value="NZ_JH109152.1"/>
</dbReference>
<dbReference type="STRING" id="697282.Mettu_0989"/>
<name>G3IRX7_METTV</name>
<evidence type="ECO:0000256" key="8">
    <source>
        <dbReference type="SAM" id="Phobius"/>
    </source>
</evidence>
<dbReference type="Gene3D" id="3.30.420.270">
    <property type="match status" value="1"/>
</dbReference>
<keyword evidence="6 8" id="KW-0472">Membrane</keyword>
<gene>
    <name evidence="9" type="ORF">Mettu_0989</name>
</gene>
<comment type="subcellular location">
    <subcellularLocation>
        <location evidence="1">Cell membrane</location>
        <topology evidence="1">Single-pass membrane protein</topology>
    </subcellularLocation>
    <subcellularLocation>
        <location evidence="7">Cell membrane</location>
        <topology evidence="7">Single-pass type II membrane protein</topology>
    </subcellularLocation>
</comment>
<dbReference type="Proteomes" id="UP000004664">
    <property type="component" value="Unassembled WGS sequence"/>
</dbReference>
<proteinExistence type="inferred from homology"/>
<evidence type="ECO:0000256" key="7">
    <source>
        <dbReference type="RuleBase" id="RU003879"/>
    </source>
</evidence>
<keyword evidence="10" id="KW-1185">Reference proteome</keyword>
<dbReference type="EMBL" id="JH109152">
    <property type="protein sequence ID" value="EGW22188.1"/>
    <property type="molecule type" value="Genomic_DNA"/>
</dbReference>
<dbReference type="HOGENOM" id="CLU_085305_3_3_6"/>
<evidence type="ECO:0000256" key="3">
    <source>
        <dbReference type="ARBA" id="ARBA00022475"/>
    </source>
</evidence>
<evidence type="ECO:0000256" key="4">
    <source>
        <dbReference type="ARBA" id="ARBA00022692"/>
    </source>
</evidence>
<dbReference type="GO" id="GO:0022857">
    <property type="term" value="F:transmembrane transporter activity"/>
    <property type="evidence" value="ECO:0007669"/>
    <property type="project" value="InterPro"/>
</dbReference>
<feature type="transmembrane region" description="Helical" evidence="8">
    <location>
        <begin position="12"/>
        <end position="31"/>
    </location>
</feature>
<accession>G3IRX7</accession>
<reference evidence="9 10" key="1">
    <citation type="submission" date="2011-06" db="EMBL/GenBank/DDBJ databases">
        <title>Genomic sequence of Methylobacter tundripaludum SV96.</title>
        <authorList>
            <consortium name="US DOE Joint Genome Institute"/>
            <person name="Lucas S."/>
            <person name="Han J."/>
            <person name="Lapidus A."/>
            <person name="Cheng J.-F."/>
            <person name="Goodwin L."/>
            <person name="Pitluck S."/>
            <person name="Held B."/>
            <person name="Detter J.C."/>
            <person name="Han C."/>
            <person name="Tapia R."/>
            <person name="Land M."/>
            <person name="Hauser L."/>
            <person name="Kyrpides N."/>
            <person name="Ivanova N."/>
            <person name="Ovchinnikova G."/>
            <person name="Pagani I."/>
            <person name="Klotz M.G."/>
            <person name="Dispirito A.A."/>
            <person name="Murrell J.C."/>
            <person name="Dunfield P."/>
            <person name="Kalyuzhnaya M.G."/>
            <person name="Svenning M."/>
            <person name="Trotsenko Y.A."/>
            <person name="Stein L.Y."/>
            <person name="Woyke T."/>
        </authorList>
    </citation>
    <scope>NUCLEOTIDE SEQUENCE [LARGE SCALE GENOMIC DNA]</scope>
    <source>
        <strain evidence="10">ATCC BAA-1195 / DSM 17260 / SV96</strain>
    </source>
</reference>
<dbReference type="InterPro" id="IPR003400">
    <property type="entry name" value="ExbD"/>
</dbReference>
<protein>
    <submittedName>
        <fullName evidence="9">Biopolymer transport protein ExbD/TolR</fullName>
    </submittedName>
</protein>
<comment type="similarity">
    <text evidence="2 7">Belongs to the ExbD/TolR family.</text>
</comment>
<dbReference type="GO" id="GO:0015031">
    <property type="term" value="P:protein transport"/>
    <property type="evidence" value="ECO:0007669"/>
    <property type="project" value="UniProtKB-KW"/>
</dbReference>
<organism evidence="9 10">
    <name type="scientific">Methylobacter tundripaludum (strain ATCC BAA-1195 / DSM 17260 / SV96)</name>
    <dbReference type="NCBI Taxonomy" id="697282"/>
    <lineage>
        <taxon>Bacteria</taxon>
        <taxon>Pseudomonadati</taxon>
        <taxon>Pseudomonadota</taxon>
        <taxon>Gammaproteobacteria</taxon>
        <taxon>Methylococcales</taxon>
        <taxon>Methylococcaceae</taxon>
        <taxon>Methylobacter</taxon>
    </lineage>
</organism>
<evidence type="ECO:0000256" key="6">
    <source>
        <dbReference type="ARBA" id="ARBA00023136"/>
    </source>
</evidence>
<keyword evidence="3" id="KW-1003">Cell membrane</keyword>
<dbReference type="AlphaFoldDB" id="G3IRX7"/>
<dbReference type="PANTHER" id="PTHR30558:SF3">
    <property type="entry name" value="BIOPOLYMER TRANSPORT PROTEIN EXBD-RELATED"/>
    <property type="match status" value="1"/>
</dbReference>
<keyword evidence="7" id="KW-0653">Protein transport</keyword>
<keyword evidence="5 8" id="KW-1133">Transmembrane helix</keyword>
<dbReference type="Pfam" id="PF02472">
    <property type="entry name" value="ExbD"/>
    <property type="match status" value="1"/>
</dbReference>
<evidence type="ECO:0000313" key="9">
    <source>
        <dbReference type="EMBL" id="EGW22188.1"/>
    </source>
</evidence>